<comment type="caution">
    <text evidence="2">The sequence shown here is derived from an EMBL/GenBank/DDBJ whole genome shotgun (WGS) entry which is preliminary data.</text>
</comment>
<gene>
    <name evidence="2" type="ORF">BGZ96_000146</name>
</gene>
<reference evidence="2 3" key="1">
    <citation type="journal article" date="2020" name="Fungal Divers.">
        <title>Resolving the Mortierellaceae phylogeny through synthesis of multi-gene phylogenetics and phylogenomics.</title>
        <authorList>
            <person name="Vandepol N."/>
            <person name="Liber J."/>
            <person name="Desiro A."/>
            <person name="Na H."/>
            <person name="Kennedy M."/>
            <person name="Barry K."/>
            <person name="Grigoriev I.V."/>
            <person name="Miller A.N."/>
            <person name="O'Donnell K."/>
            <person name="Stajich J.E."/>
            <person name="Bonito G."/>
        </authorList>
    </citation>
    <scope>NUCLEOTIDE SEQUENCE [LARGE SCALE GENOMIC DNA]</scope>
    <source>
        <strain evidence="2 3">AD045</strain>
    </source>
</reference>
<dbReference type="Proteomes" id="UP001194696">
    <property type="component" value="Unassembled WGS sequence"/>
</dbReference>
<keyword evidence="3" id="KW-1185">Reference proteome</keyword>
<evidence type="ECO:0000313" key="2">
    <source>
        <dbReference type="EMBL" id="KAG0282759.1"/>
    </source>
</evidence>
<proteinExistence type="predicted"/>
<name>A0ABQ7JPU7_9FUNG</name>
<accession>A0ABQ7JPU7</accession>
<feature type="region of interest" description="Disordered" evidence="1">
    <location>
        <begin position="1"/>
        <end position="31"/>
    </location>
</feature>
<evidence type="ECO:0000256" key="1">
    <source>
        <dbReference type="SAM" id="MobiDB-lite"/>
    </source>
</evidence>
<organism evidence="2 3">
    <name type="scientific">Linnemannia gamsii</name>
    <dbReference type="NCBI Taxonomy" id="64522"/>
    <lineage>
        <taxon>Eukaryota</taxon>
        <taxon>Fungi</taxon>
        <taxon>Fungi incertae sedis</taxon>
        <taxon>Mucoromycota</taxon>
        <taxon>Mortierellomycotina</taxon>
        <taxon>Mortierellomycetes</taxon>
        <taxon>Mortierellales</taxon>
        <taxon>Mortierellaceae</taxon>
        <taxon>Linnemannia</taxon>
    </lineage>
</organism>
<evidence type="ECO:0000313" key="3">
    <source>
        <dbReference type="Proteomes" id="UP001194696"/>
    </source>
</evidence>
<protein>
    <submittedName>
        <fullName evidence="2">Uncharacterized protein</fullName>
    </submittedName>
</protein>
<sequence>MYPDSRLLQQQQQQRQQQSALTNNNKGKEPTLFGKAWLPLPSLCTSWKYDEWTTTTLFIRRIFFGFQWRFFYFGKDMV</sequence>
<feature type="compositionally biased region" description="Low complexity" evidence="1">
    <location>
        <begin position="1"/>
        <end position="18"/>
    </location>
</feature>
<dbReference type="EMBL" id="JAAAIM010001007">
    <property type="protein sequence ID" value="KAG0282759.1"/>
    <property type="molecule type" value="Genomic_DNA"/>
</dbReference>